<dbReference type="InterPro" id="IPR051532">
    <property type="entry name" value="Ester_Hydrolysis_Enzymes"/>
</dbReference>
<dbReference type="InterPro" id="IPR057572">
    <property type="entry name" value="NonGDSL"/>
</dbReference>
<dbReference type="Pfam" id="PF25182">
    <property type="entry name" value="NonGDSL"/>
    <property type="match status" value="1"/>
</dbReference>
<evidence type="ECO:0000313" key="2">
    <source>
        <dbReference type="EMBL" id="MCR0983182.1"/>
    </source>
</evidence>
<dbReference type="PANTHER" id="PTHR30383:SF5">
    <property type="entry name" value="SGNH HYDROLASE-TYPE ESTERASE DOMAIN-CONTAINING PROTEIN"/>
    <property type="match status" value="1"/>
</dbReference>
<keyword evidence="3" id="KW-1185">Reference proteome</keyword>
<name>A0ABT1X4Z7_9PROT</name>
<dbReference type="RefSeq" id="WP_257716851.1">
    <property type="nucleotide sequence ID" value="NZ_JANJOU010000010.1"/>
</dbReference>
<dbReference type="InterPro" id="IPR036514">
    <property type="entry name" value="SGNH_hydro_sf"/>
</dbReference>
<proteinExistence type="predicted"/>
<comment type="caution">
    <text evidence="2">The sequence shown here is derived from an EMBL/GenBank/DDBJ whole genome shotgun (WGS) entry which is preliminary data.</text>
</comment>
<reference evidence="2 3" key="1">
    <citation type="submission" date="2022-06" db="EMBL/GenBank/DDBJ databases">
        <title>Roseomonas CN29.</title>
        <authorList>
            <person name="Cheng Y."/>
            <person name="He X."/>
        </authorList>
    </citation>
    <scope>NUCLEOTIDE SEQUENCE [LARGE SCALE GENOMIC DNA]</scope>
    <source>
        <strain evidence="2 3">CN29</strain>
    </source>
</reference>
<evidence type="ECO:0000256" key="1">
    <source>
        <dbReference type="SAM" id="SignalP"/>
    </source>
</evidence>
<dbReference type="EMBL" id="JANJOU010000010">
    <property type="protein sequence ID" value="MCR0983182.1"/>
    <property type="molecule type" value="Genomic_DNA"/>
</dbReference>
<dbReference type="SUPFAM" id="SSF52266">
    <property type="entry name" value="SGNH hydrolase"/>
    <property type="match status" value="1"/>
</dbReference>
<accession>A0ABT1X4Z7</accession>
<protein>
    <submittedName>
        <fullName evidence="2">GDSL-type esterase/lipase family protein</fullName>
    </submittedName>
</protein>
<gene>
    <name evidence="2" type="ORF">NRP21_14090</name>
</gene>
<keyword evidence="1" id="KW-0732">Signal</keyword>
<feature type="signal peptide" evidence="1">
    <location>
        <begin position="1"/>
        <end position="20"/>
    </location>
</feature>
<sequence>MAPRLLLLLLSLLAAPAARAAEVAACPPAALQPLELPHLAEALREGREPLVIAFGSSSTQGAYASSPDRTYPAQLQAALRRMGISATVLNRGRGGEDALEMRARLEADVVAARPTLVIWQLGVNGAIREQSLTRFRTLLRQGVTMMQDAGADVILMDSQRGPWVAAHAVLRDLFDGVLSEVAQERGVPLFSRRRMMDEWAATGTPDAAMIAPDGLHHNDRGYACLAEALAAGIRATISLPR</sequence>
<dbReference type="Proteomes" id="UP001524642">
    <property type="component" value="Unassembled WGS sequence"/>
</dbReference>
<organism evidence="2 3">
    <name type="scientific">Roseomonas populi</name>
    <dbReference type="NCBI Taxonomy" id="3121582"/>
    <lineage>
        <taxon>Bacteria</taxon>
        <taxon>Pseudomonadati</taxon>
        <taxon>Pseudomonadota</taxon>
        <taxon>Alphaproteobacteria</taxon>
        <taxon>Acetobacterales</taxon>
        <taxon>Roseomonadaceae</taxon>
        <taxon>Roseomonas</taxon>
    </lineage>
</organism>
<feature type="chain" id="PRO_5046428393" evidence="1">
    <location>
        <begin position="21"/>
        <end position="241"/>
    </location>
</feature>
<dbReference type="Gene3D" id="3.40.50.1110">
    <property type="entry name" value="SGNH hydrolase"/>
    <property type="match status" value="1"/>
</dbReference>
<evidence type="ECO:0000313" key="3">
    <source>
        <dbReference type="Proteomes" id="UP001524642"/>
    </source>
</evidence>
<dbReference type="PANTHER" id="PTHR30383">
    <property type="entry name" value="THIOESTERASE 1/PROTEASE 1/LYSOPHOSPHOLIPASE L1"/>
    <property type="match status" value="1"/>
</dbReference>